<organism evidence="3 4">
    <name type="scientific">Plenodomus tracheiphilus IPT5</name>
    <dbReference type="NCBI Taxonomy" id="1408161"/>
    <lineage>
        <taxon>Eukaryota</taxon>
        <taxon>Fungi</taxon>
        <taxon>Dikarya</taxon>
        <taxon>Ascomycota</taxon>
        <taxon>Pezizomycotina</taxon>
        <taxon>Dothideomycetes</taxon>
        <taxon>Pleosporomycetidae</taxon>
        <taxon>Pleosporales</taxon>
        <taxon>Pleosporineae</taxon>
        <taxon>Leptosphaeriaceae</taxon>
        <taxon>Plenodomus</taxon>
    </lineage>
</organism>
<dbReference type="PANTHER" id="PTHR40780:SF2">
    <property type="entry name" value="DUF3669 DOMAIN-CONTAINING PROTEIN"/>
    <property type="match status" value="1"/>
</dbReference>
<dbReference type="AlphaFoldDB" id="A0A6A7AY98"/>
<gene>
    <name evidence="3" type="ORF">T440DRAFT_536958</name>
</gene>
<sequence>MSYRELTSRRRGHDGSGDSEASRTTSLMEKMMESIQLEERLNPKLTLKRFLSVRSVISTNSSFAERQQAAVGTRSEFRSIGAGTCGRVFQVPGTVDIFKVAIYPGQITDQLWNDYITHIKVSKIFEEIGRDKLQVRVPMHKYFVGQDDSTWWNENLARFPKQLVDAPSNVLCAERILPLAKPIREALIDLYCPADARAIFKADRPNKDCLIRLYMGARRRPLKSKFTGFQLRNFPLFLDQMEDLELDIADFASSIGEALAMMHWACHLDANDVEFVLGSAPEYTAEPALILTKPLSIQQVSSMKPNTSTWNAHLADFKRRTTHIWMLDFNRCAEFQPGQSGLQQLVHAFFRNDPYFPKPLAALVRDQQLWTCFRKSYEHTSDLCFQSDKSEARHSQLPKRFVEMVVEEQRSRLEKQKAMMPEDQELERGG</sequence>
<feature type="domain" description="DUF3669" evidence="2">
    <location>
        <begin position="324"/>
        <end position="387"/>
    </location>
</feature>
<protein>
    <recommendedName>
        <fullName evidence="2">DUF3669 domain-containing protein</fullName>
    </recommendedName>
</protein>
<dbReference type="InterPro" id="IPR022137">
    <property type="entry name" value="Znf_prot_DUF3669"/>
</dbReference>
<evidence type="ECO:0000256" key="1">
    <source>
        <dbReference type="SAM" id="MobiDB-lite"/>
    </source>
</evidence>
<evidence type="ECO:0000313" key="3">
    <source>
        <dbReference type="EMBL" id="KAF2848261.1"/>
    </source>
</evidence>
<accession>A0A6A7AY98</accession>
<dbReference type="OrthoDB" id="2993351at2759"/>
<feature type="region of interest" description="Disordered" evidence="1">
    <location>
        <begin position="1"/>
        <end position="23"/>
    </location>
</feature>
<keyword evidence="4" id="KW-1185">Reference proteome</keyword>
<reference evidence="3" key="1">
    <citation type="submission" date="2020-01" db="EMBL/GenBank/DDBJ databases">
        <authorList>
            <consortium name="DOE Joint Genome Institute"/>
            <person name="Haridas S."/>
            <person name="Albert R."/>
            <person name="Binder M."/>
            <person name="Bloem J."/>
            <person name="Labutti K."/>
            <person name="Salamov A."/>
            <person name="Andreopoulos B."/>
            <person name="Baker S.E."/>
            <person name="Barry K."/>
            <person name="Bills G."/>
            <person name="Bluhm B.H."/>
            <person name="Cannon C."/>
            <person name="Castanera R."/>
            <person name="Culley D.E."/>
            <person name="Daum C."/>
            <person name="Ezra D."/>
            <person name="Gonzalez J.B."/>
            <person name="Henrissat B."/>
            <person name="Kuo A."/>
            <person name="Liang C."/>
            <person name="Lipzen A."/>
            <person name="Lutzoni F."/>
            <person name="Magnuson J."/>
            <person name="Mondo S."/>
            <person name="Nolan M."/>
            <person name="Ohm R."/>
            <person name="Pangilinan J."/>
            <person name="Park H.-J."/>
            <person name="Ramirez L."/>
            <person name="Alfaro M."/>
            <person name="Sun H."/>
            <person name="Tritt A."/>
            <person name="Yoshinaga Y."/>
            <person name="Zwiers L.-H."/>
            <person name="Turgeon B.G."/>
            <person name="Goodwin S.B."/>
            <person name="Spatafora J.W."/>
            <person name="Crous P.W."/>
            <person name="Grigoriev I.V."/>
        </authorList>
    </citation>
    <scope>NUCLEOTIDE SEQUENCE</scope>
    <source>
        <strain evidence="3">IPT5</strain>
    </source>
</reference>
<dbReference type="Pfam" id="PF12417">
    <property type="entry name" value="DUF3669"/>
    <property type="match status" value="1"/>
</dbReference>
<evidence type="ECO:0000313" key="4">
    <source>
        <dbReference type="Proteomes" id="UP000799423"/>
    </source>
</evidence>
<evidence type="ECO:0000259" key="2">
    <source>
        <dbReference type="Pfam" id="PF12417"/>
    </source>
</evidence>
<dbReference type="PANTHER" id="PTHR40780">
    <property type="entry name" value="DUF3669 DOMAIN-CONTAINING PROTEIN"/>
    <property type="match status" value="1"/>
</dbReference>
<name>A0A6A7AY98_9PLEO</name>
<dbReference type="EMBL" id="MU006319">
    <property type="protein sequence ID" value="KAF2848261.1"/>
    <property type="molecule type" value="Genomic_DNA"/>
</dbReference>
<dbReference type="Proteomes" id="UP000799423">
    <property type="component" value="Unassembled WGS sequence"/>
</dbReference>
<proteinExistence type="predicted"/>